<dbReference type="Pfam" id="PF20065">
    <property type="entry name" value="DUF6464"/>
    <property type="match status" value="1"/>
</dbReference>
<reference evidence="1 2" key="2">
    <citation type="submission" date="2018-03" db="EMBL/GenBank/DDBJ databases">
        <title>The ancient ancestry and fast evolution of plastids.</title>
        <authorList>
            <person name="Moore K.R."/>
            <person name="Magnabosco C."/>
            <person name="Momper L."/>
            <person name="Gold D.A."/>
            <person name="Bosak T."/>
            <person name="Fournier G.P."/>
        </authorList>
    </citation>
    <scope>NUCLEOTIDE SEQUENCE [LARGE SCALE GENOMIC DNA]</scope>
    <source>
        <strain evidence="1 2">ULC007</strain>
    </source>
</reference>
<comment type="caution">
    <text evidence="1">The sequence shown here is derived from an EMBL/GenBank/DDBJ whole genome shotgun (WGS) entry which is preliminary data.</text>
</comment>
<reference evidence="1 2" key="1">
    <citation type="submission" date="2018-02" db="EMBL/GenBank/DDBJ databases">
        <authorList>
            <person name="Cohen D.B."/>
            <person name="Kent A.D."/>
        </authorList>
    </citation>
    <scope>NUCLEOTIDE SEQUENCE [LARGE SCALE GENOMIC DNA]</scope>
    <source>
        <strain evidence="1 2">ULC007</strain>
    </source>
</reference>
<accession>A0A2T1DES3</accession>
<gene>
    <name evidence="1" type="ORF">C7B65_13040</name>
</gene>
<dbReference type="EMBL" id="PVWG01000013">
    <property type="protein sequence ID" value="PSB18941.1"/>
    <property type="molecule type" value="Genomic_DNA"/>
</dbReference>
<proteinExistence type="predicted"/>
<keyword evidence="2" id="KW-1185">Reference proteome</keyword>
<dbReference type="OrthoDB" id="458077at2"/>
<organism evidence="1 2">
    <name type="scientific">Phormidesmis priestleyi ULC007</name>
    <dbReference type="NCBI Taxonomy" id="1920490"/>
    <lineage>
        <taxon>Bacteria</taxon>
        <taxon>Bacillati</taxon>
        <taxon>Cyanobacteriota</taxon>
        <taxon>Cyanophyceae</taxon>
        <taxon>Leptolyngbyales</taxon>
        <taxon>Leptolyngbyaceae</taxon>
        <taxon>Phormidesmis</taxon>
    </lineage>
</organism>
<name>A0A2T1DES3_9CYAN</name>
<dbReference type="AlphaFoldDB" id="A0A2T1DES3"/>
<sequence>MEQPSLPTELILSNSRQFLGSVRLDWAPQPGAYLDLEGQTYAVLERHHRYQLKAGRYHLHKIALYVQTAQRPIEQSLIEGRWVLGDATCGFNARSQLIRCAVNPQGLCAGCRFYESEGRGHLSIT</sequence>
<dbReference type="STRING" id="1920490.GCA_001895925_04790"/>
<protein>
    <submittedName>
        <fullName evidence="1">Uncharacterized protein</fullName>
    </submittedName>
</protein>
<evidence type="ECO:0000313" key="2">
    <source>
        <dbReference type="Proteomes" id="UP000238634"/>
    </source>
</evidence>
<dbReference type="RefSeq" id="WP_073072131.1">
    <property type="nucleotide sequence ID" value="NZ_MPPI01000014.1"/>
</dbReference>
<dbReference type="Proteomes" id="UP000238634">
    <property type="component" value="Unassembled WGS sequence"/>
</dbReference>
<dbReference type="InterPro" id="IPR045589">
    <property type="entry name" value="DUF6464"/>
</dbReference>
<evidence type="ECO:0000313" key="1">
    <source>
        <dbReference type="EMBL" id="PSB18941.1"/>
    </source>
</evidence>